<name>A0ABT1XQ47_9SPHN</name>
<dbReference type="SUPFAM" id="SSF50199">
    <property type="entry name" value="Staphylococcal nuclease"/>
    <property type="match status" value="1"/>
</dbReference>
<comment type="caution">
    <text evidence="1">The sequence shown here is derived from an EMBL/GenBank/DDBJ whole genome shotgun (WGS) entry which is preliminary data.</text>
</comment>
<dbReference type="Gene3D" id="2.40.50.90">
    <property type="match status" value="1"/>
</dbReference>
<proteinExistence type="predicted"/>
<protein>
    <recommendedName>
        <fullName evidence="3">Thermonuclease family protein</fullName>
    </recommendedName>
</protein>
<dbReference type="Proteomes" id="UP001206067">
    <property type="component" value="Unassembled WGS sequence"/>
</dbReference>
<accession>A0ABT1XQ47</accession>
<evidence type="ECO:0008006" key="3">
    <source>
        <dbReference type="Google" id="ProtNLM"/>
    </source>
</evidence>
<evidence type="ECO:0000313" key="2">
    <source>
        <dbReference type="Proteomes" id="UP001206067"/>
    </source>
</evidence>
<sequence>MVKPPRFDAAWNRRMAWGRRWRALRIWLLLALLLGASWWVMRLPASTADWEPVDRRFTLCAERVSSACVIDGDTVMLDKRRIRLAGFDAPELEGKCAAERQLAIVARDALADWLNRGPFLADGGADPPRDDYGRELRNLRREEGGRDQWLSEWMEERGLARTTGWGDPERDWCAAGTD</sequence>
<dbReference type="RefSeq" id="WP_257594356.1">
    <property type="nucleotide sequence ID" value="NZ_JANKHH010000001.1"/>
</dbReference>
<evidence type="ECO:0000313" key="1">
    <source>
        <dbReference type="EMBL" id="MCR2832592.1"/>
    </source>
</evidence>
<gene>
    <name evidence="1" type="ORF">NSO95_01415</name>
</gene>
<keyword evidence="2" id="KW-1185">Reference proteome</keyword>
<organism evidence="1 2">
    <name type="scientific">Parerythrobacter lacustris</name>
    <dbReference type="NCBI Taxonomy" id="2969984"/>
    <lineage>
        <taxon>Bacteria</taxon>
        <taxon>Pseudomonadati</taxon>
        <taxon>Pseudomonadota</taxon>
        <taxon>Alphaproteobacteria</taxon>
        <taxon>Sphingomonadales</taxon>
        <taxon>Erythrobacteraceae</taxon>
        <taxon>Parerythrobacter</taxon>
    </lineage>
</organism>
<dbReference type="EMBL" id="JANKHH010000001">
    <property type="protein sequence ID" value="MCR2832592.1"/>
    <property type="molecule type" value="Genomic_DNA"/>
</dbReference>
<dbReference type="InterPro" id="IPR035437">
    <property type="entry name" value="SNase_OB-fold_sf"/>
</dbReference>
<reference evidence="1 2" key="1">
    <citation type="submission" date="2022-08" db="EMBL/GenBank/DDBJ databases">
        <title>Polyphasic taxonomy analysis of Qipengyuania sp.RS5-5.</title>
        <authorList>
            <person name="Xamxidin M."/>
            <person name="Wu M."/>
        </authorList>
    </citation>
    <scope>NUCLEOTIDE SEQUENCE [LARGE SCALE GENOMIC DNA]</scope>
    <source>
        <strain evidence="1 2">RS5-5</strain>
    </source>
</reference>